<reference evidence="1 2" key="1">
    <citation type="submission" date="2018-07" db="EMBL/GenBank/DDBJ databases">
        <title>Genomic Encyclopedia of Type Strains, Phase IV (KMG-IV): sequencing the most valuable type-strain genomes for metagenomic binning, comparative biology and taxonomic classification.</title>
        <authorList>
            <person name="Goeker M."/>
        </authorList>
    </citation>
    <scope>NUCLEOTIDE SEQUENCE [LARGE SCALE GENOMIC DNA]</scope>
    <source>
        <strain evidence="1 2">DSM 101478</strain>
    </source>
</reference>
<evidence type="ECO:0000313" key="2">
    <source>
        <dbReference type="Proteomes" id="UP000255317"/>
    </source>
</evidence>
<dbReference type="AlphaFoldDB" id="A0A370QLM9"/>
<evidence type="ECO:0000313" key="1">
    <source>
        <dbReference type="EMBL" id="RDK89241.1"/>
    </source>
</evidence>
<sequence length="36" mass="4154">MVAKVSSLEFVSIYFSEKHNDEKDTFIFRDVLVAGM</sequence>
<organism evidence="1 2">
    <name type="scientific">Marinirhabdus gelatinilytica</name>
    <dbReference type="NCBI Taxonomy" id="1703343"/>
    <lineage>
        <taxon>Bacteria</taxon>
        <taxon>Pseudomonadati</taxon>
        <taxon>Bacteroidota</taxon>
        <taxon>Flavobacteriia</taxon>
        <taxon>Flavobacteriales</taxon>
        <taxon>Flavobacteriaceae</taxon>
    </lineage>
</organism>
<proteinExistence type="predicted"/>
<accession>A0A370QLM9</accession>
<gene>
    <name evidence="1" type="ORF">C8D94_1011124</name>
</gene>
<protein>
    <submittedName>
        <fullName evidence="1">Uncharacterized protein</fullName>
    </submittedName>
</protein>
<dbReference type="Proteomes" id="UP000255317">
    <property type="component" value="Unassembled WGS sequence"/>
</dbReference>
<keyword evidence="2" id="KW-1185">Reference proteome</keyword>
<dbReference type="EMBL" id="QRAO01000001">
    <property type="protein sequence ID" value="RDK89241.1"/>
    <property type="molecule type" value="Genomic_DNA"/>
</dbReference>
<name>A0A370QLM9_9FLAO</name>
<comment type="caution">
    <text evidence="1">The sequence shown here is derived from an EMBL/GenBank/DDBJ whole genome shotgun (WGS) entry which is preliminary data.</text>
</comment>